<dbReference type="GO" id="GO:0005634">
    <property type="term" value="C:nucleus"/>
    <property type="evidence" value="ECO:0007669"/>
    <property type="project" value="TreeGrafter"/>
</dbReference>
<evidence type="ECO:0000256" key="1">
    <source>
        <dbReference type="ARBA" id="ARBA00023125"/>
    </source>
</evidence>
<proteinExistence type="predicted"/>
<protein>
    <submittedName>
        <fullName evidence="3">TSL-kinase interacting protein 1</fullName>
    </submittedName>
</protein>
<dbReference type="PANTHER" id="PTHR21677">
    <property type="entry name" value="CRAMPED PROTEIN"/>
    <property type="match status" value="1"/>
</dbReference>
<keyword evidence="2" id="KW-0539">Nucleus</keyword>
<evidence type="ECO:0000313" key="4">
    <source>
        <dbReference type="Proteomes" id="UP001180020"/>
    </source>
</evidence>
<dbReference type="GO" id="GO:0003677">
    <property type="term" value="F:DNA binding"/>
    <property type="evidence" value="ECO:0007669"/>
    <property type="project" value="UniProtKB-KW"/>
</dbReference>
<reference evidence="3" key="2">
    <citation type="submission" date="2023-06" db="EMBL/GenBank/DDBJ databases">
        <authorList>
            <person name="Ma L."/>
            <person name="Liu K.-W."/>
            <person name="Li Z."/>
            <person name="Hsiao Y.-Y."/>
            <person name="Qi Y."/>
            <person name="Fu T."/>
            <person name="Tang G."/>
            <person name="Zhang D."/>
            <person name="Sun W.-H."/>
            <person name="Liu D.-K."/>
            <person name="Li Y."/>
            <person name="Chen G.-Z."/>
            <person name="Liu X.-D."/>
            <person name="Liao X.-Y."/>
            <person name="Jiang Y.-T."/>
            <person name="Yu X."/>
            <person name="Hao Y."/>
            <person name="Huang J."/>
            <person name="Zhao X.-W."/>
            <person name="Ke S."/>
            <person name="Chen Y.-Y."/>
            <person name="Wu W.-L."/>
            <person name="Hsu J.-L."/>
            <person name="Lin Y.-F."/>
            <person name="Huang M.-D."/>
            <person name="Li C.-Y."/>
            <person name="Huang L."/>
            <person name="Wang Z.-W."/>
            <person name="Zhao X."/>
            <person name="Zhong W.-Y."/>
            <person name="Peng D.-H."/>
            <person name="Ahmad S."/>
            <person name="Lan S."/>
            <person name="Zhang J.-S."/>
            <person name="Tsai W.-C."/>
            <person name="Van De Peer Y."/>
            <person name="Liu Z.-J."/>
        </authorList>
    </citation>
    <scope>NUCLEOTIDE SEQUENCE</scope>
    <source>
        <strain evidence="3">CP</strain>
        <tissue evidence="3">Leaves</tissue>
    </source>
</reference>
<evidence type="ECO:0000256" key="2">
    <source>
        <dbReference type="ARBA" id="ARBA00023242"/>
    </source>
</evidence>
<keyword evidence="1" id="KW-0238">DNA-binding</keyword>
<sequence length="460" mass="50496">MKNAQRKQNAASDASTKKSRNAITSYTKVGTYTMKTAKQKQKTVDFQGFSCTDAVGKVSACASSLLKPLQHGSPGLDTCIVNKTKDMPELGSGQSLNYSSKLKLQLFPIDDVTRQGLEKDNHNPYLELTLSSRKKISSVVKHLNIKWGNSRTASGELALFPYNVELKNLVCNVRWTMKETNTSAADVYAAIGSPEIFRLKYGWILNADQNSFKIPLTALCSEDNLRSTDYQKECCDTKDNQKMSHQTSLSWIDNLTNMSFSDLLLEASENSHTAGGNPLPVERNSYPSQFPFSCDSFDAAIAAHIASHQASTLPTYVPRSSILDVEETCHAFPVPKLSSSSKETTLPTEAKVQTQDPACQSTANLQPHSQEQMNHMDDLCNEEPTKNLQLDMQGLPNDASSLGLTGISWSDSMGTLDFGISSSRPYISSDSINISNLIASSLDAFQNCSFFGRDNTIESK</sequence>
<dbReference type="Proteomes" id="UP001180020">
    <property type="component" value="Unassembled WGS sequence"/>
</dbReference>
<dbReference type="PANTHER" id="PTHR21677:SF1">
    <property type="entry name" value="PROTEIN CRAMPED-LIKE"/>
    <property type="match status" value="1"/>
</dbReference>
<comment type="caution">
    <text evidence="3">The sequence shown here is derived from an EMBL/GenBank/DDBJ whole genome shotgun (WGS) entry which is preliminary data.</text>
</comment>
<dbReference type="GO" id="GO:0007389">
    <property type="term" value="P:pattern specification process"/>
    <property type="evidence" value="ECO:0007669"/>
    <property type="project" value="TreeGrafter"/>
</dbReference>
<reference evidence="3" key="1">
    <citation type="journal article" date="2023" name="Nat. Commun.">
        <title>Diploid and tetraploid genomes of Acorus and the evolution of monocots.</title>
        <authorList>
            <person name="Ma L."/>
            <person name="Liu K.W."/>
            <person name="Li Z."/>
            <person name="Hsiao Y.Y."/>
            <person name="Qi Y."/>
            <person name="Fu T."/>
            <person name="Tang G.D."/>
            <person name="Zhang D."/>
            <person name="Sun W.H."/>
            <person name="Liu D.K."/>
            <person name="Li Y."/>
            <person name="Chen G.Z."/>
            <person name="Liu X.D."/>
            <person name="Liao X.Y."/>
            <person name="Jiang Y.T."/>
            <person name="Yu X."/>
            <person name="Hao Y."/>
            <person name="Huang J."/>
            <person name="Zhao X.W."/>
            <person name="Ke S."/>
            <person name="Chen Y.Y."/>
            <person name="Wu W.L."/>
            <person name="Hsu J.L."/>
            <person name="Lin Y.F."/>
            <person name="Huang M.D."/>
            <person name="Li C.Y."/>
            <person name="Huang L."/>
            <person name="Wang Z.W."/>
            <person name="Zhao X."/>
            <person name="Zhong W.Y."/>
            <person name="Peng D.H."/>
            <person name="Ahmad S."/>
            <person name="Lan S."/>
            <person name="Zhang J.S."/>
            <person name="Tsai W.C."/>
            <person name="Van de Peer Y."/>
            <person name="Liu Z.J."/>
        </authorList>
    </citation>
    <scope>NUCLEOTIDE SEQUENCE</scope>
    <source>
        <strain evidence="3">CP</strain>
    </source>
</reference>
<gene>
    <name evidence="3" type="primary">TKI1</name>
    <name evidence="3" type="ORF">QJS10_CPB22g00929</name>
</gene>
<dbReference type="EMBL" id="JAUJYO010000022">
    <property type="protein sequence ID" value="KAK1282168.1"/>
    <property type="molecule type" value="Genomic_DNA"/>
</dbReference>
<organism evidence="3 4">
    <name type="scientific">Acorus calamus</name>
    <name type="common">Sweet flag</name>
    <dbReference type="NCBI Taxonomy" id="4465"/>
    <lineage>
        <taxon>Eukaryota</taxon>
        <taxon>Viridiplantae</taxon>
        <taxon>Streptophyta</taxon>
        <taxon>Embryophyta</taxon>
        <taxon>Tracheophyta</taxon>
        <taxon>Spermatophyta</taxon>
        <taxon>Magnoliopsida</taxon>
        <taxon>Liliopsida</taxon>
        <taxon>Acoraceae</taxon>
        <taxon>Acorus</taxon>
    </lineage>
</organism>
<dbReference type="InterPro" id="IPR055315">
    <property type="entry name" value="Cramped-like"/>
</dbReference>
<name>A0AAV9C1K5_ACOCL</name>
<keyword evidence="4" id="KW-1185">Reference proteome</keyword>
<dbReference type="GO" id="GO:0003682">
    <property type="term" value="F:chromatin binding"/>
    <property type="evidence" value="ECO:0007669"/>
    <property type="project" value="InterPro"/>
</dbReference>
<evidence type="ECO:0000313" key="3">
    <source>
        <dbReference type="EMBL" id="KAK1282168.1"/>
    </source>
</evidence>
<accession>A0AAV9C1K5</accession>
<dbReference type="AlphaFoldDB" id="A0AAV9C1K5"/>